<keyword evidence="2" id="KW-1185">Reference proteome</keyword>
<proteinExistence type="predicted"/>
<comment type="caution">
    <text evidence="1">The sequence shown here is derived from an EMBL/GenBank/DDBJ whole genome shotgun (WGS) entry which is preliminary data.</text>
</comment>
<feature type="non-terminal residue" evidence="1">
    <location>
        <position position="183"/>
    </location>
</feature>
<evidence type="ECO:0000313" key="1">
    <source>
        <dbReference type="EMBL" id="CAG8826284.1"/>
    </source>
</evidence>
<sequence length="183" mass="21333">MVRFNKIKSKQEQLPKEILPAKVISCQIKEGKLITQLEDGREVSILVSLLAERSILDKNVKPEQLEKFFPYEPEEGVFYGKFFGQANTDIIRNSQQHEIIIFIGKVLKDKNLFKQESKTEHSKENEKIKTNPQHTDFINIPYTQGEDMLSDTYGRAQLLKQQQRQLKTIEKEITKGRRIANED</sequence>
<dbReference type="EMBL" id="CAJVQC010091901">
    <property type="protein sequence ID" value="CAG8826284.1"/>
    <property type="molecule type" value="Genomic_DNA"/>
</dbReference>
<protein>
    <submittedName>
        <fullName evidence="1">23649_t:CDS:1</fullName>
    </submittedName>
</protein>
<organism evidence="1 2">
    <name type="scientific">Racocetra persica</name>
    <dbReference type="NCBI Taxonomy" id="160502"/>
    <lineage>
        <taxon>Eukaryota</taxon>
        <taxon>Fungi</taxon>
        <taxon>Fungi incertae sedis</taxon>
        <taxon>Mucoromycota</taxon>
        <taxon>Glomeromycotina</taxon>
        <taxon>Glomeromycetes</taxon>
        <taxon>Diversisporales</taxon>
        <taxon>Gigasporaceae</taxon>
        <taxon>Racocetra</taxon>
    </lineage>
</organism>
<reference evidence="1" key="1">
    <citation type="submission" date="2021-06" db="EMBL/GenBank/DDBJ databases">
        <authorList>
            <person name="Kallberg Y."/>
            <person name="Tangrot J."/>
            <person name="Rosling A."/>
        </authorList>
    </citation>
    <scope>NUCLEOTIDE SEQUENCE</scope>
    <source>
        <strain evidence="1">MA461A</strain>
    </source>
</reference>
<name>A0ACA9S5J7_9GLOM</name>
<dbReference type="Proteomes" id="UP000789920">
    <property type="component" value="Unassembled WGS sequence"/>
</dbReference>
<gene>
    <name evidence="1" type="ORF">RPERSI_LOCUS26701</name>
</gene>
<accession>A0ACA9S5J7</accession>
<evidence type="ECO:0000313" key="2">
    <source>
        <dbReference type="Proteomes" id="UP000789920"/>
    </source>
</evidence>